<organism evidence="16 17">
    <name type="scientific">Suricata suricatta</name>
    <name type="common">Meerkat</name>
    <dbReference type="NCBI Taxonomy" id="37032"/>
    <lineage>
        <taxon>Eukaryota</taxon>
        <taxon>Metazoa</taxon>
        <taxon>Chordata</taxon>
        <taxon>Craniata</taxon>
        <taxon>Vertebrata</taxon>
        <taxon>Euteleostomi</taxon>
        <taxon>Mammalia</taxon>
        <taxon>Eutheria</taxon>
        <taxon>Laurasiatheria</taxon>
        <taxon>Carnivora</taxon>
        <taxon>Feliformia</taxon>
        <taxon>Herpestidae</taxon>
        <taxon>Suricata</taxon>
    </lineage>
</organism>
<keyword evidence="11" id="KW-0325">Glycoprotein</keyword>
<evidence type="ECO:0000256" key="7">
    <source>
        <dbReference type="ARBA" id="ARBA00022989"/>
    </source>
</evidence>
<dbReference type="GO" id="GO:0006814">
    <property type="term" value="P:sodium ion transport"/>
    <property type="evidence" value="ECO:0007669"/>
    <property type="project" value="UniProtKB-KW"/>
</dbReference>
<dbReference type="PANTHER" id="PTHR11662:SF134">
    <property type="entry name" value="SODIUM-DEPENDENT PHOSPHATE TRANSPORT PROTEIN 4"/>
    <property type="match status" value="1"/>
</dbReference>
<keyword evidence="10 14" id="KW-0472">Membrane</keyword>
<dbReference type="PANTHER" id="PTHR11662">
    <property type="entry name" value="SOLUTE CARRIER FAMILY 17"/>
    <property type="match status" value="1"/>
</dbReference>
<feature type="transmembrane region" description="Helical" evidence="14">
    <location>
        <begin position="218"/>
        <end position="240"/>
    </location>
</feature>
<dbReference type="FunFam" id="1.20.1250.20:FF:000060">
    <property type="entry name" value="Solute carrier family 17 member 3"/>
    <property type="match status" value="1"/>
</dbReference>
<reference evidence="16" key="3">
    <citation type="submission" date="2025-09" db="UniProtKB">
        <authorList>
            <consortium name="Ensembl"/>
        </authorList>
    </citation>
    <scope>IDENTIFICATION</scope>
</reference>
<evidence type="ECO:0000256" key="9">
    <source>
        <dbReference type="ARBA" id="ARBA00023065"/>
    </source>
</evidence>
<dbReference type="InterPro" id="IPR050382">
    <property type="entry name" value="MFS_Na/Anion_cotransporter"/>
</dbReference>
<dbReference type="GO" id="GO:0016324">
    <property type="term" value="C:apical plasma membrane"/>
    <property type="evidence" value="ECO:0007669"/>
    <property type="project" value="UniProtKB-SubCell"/>
</dbReference>
<dbReference type="OMA" id="YIASNEM"/>
<dbReference type="GO" id="GO:0015562">
    <property type="term" value="F:efflux transmembrane transporter activity"/>
    <property type="evidence" value="ECO:0007669"/>
    <property type="project" value="TreeGrafter"/>
</dbReference>
<dbReference type="InterPro" id="IPR036259">
    <property type="entry name" value="MFS_trans_sf"/>
</dbReference>
<feature type="transmembrane region" description="Helical" evidence="14">
    <location>
        <begin position="158"/>
        <end position="177"/>
    </location>
</feature>
<dbReference type="AlphaFoldDB" id="A0A673TWY5"/>
<keyword evidence="9" id="KW-0406">Ion transport</keyword>
<dbReference type="Pfam" id="PF07690">
    <property type="entry name" value="MFS_1"/>
    <property type="match status" value="1"/>
</dbReference>
<gene>
    <name evidence="16" type="primary">SLC17A3</name>
</gene>
<dbReference type="SUPFAM" id="SSF103473">
    <property type="entry name" value="MFS general substrate transporter"/>
    <property type="match status" value="1"/>
</dbReference>
<evidence type="ECO:0000256" key="5">
    <source>
        <dbReference type="ARBA" id="ARBA00022692"/>
    </source>
</evidence>
<dbReference type="FunFam" id="1.20.1250.20:FF:000003">
    <property type="entry name" value="Solute carrier family 17 member 3"/>
    <property type="match status" value="1"/>
</dbReference>
<keyword evidence="4" id="KW-1003">Cell membrane</keyword>
<evidence type="ECO:0000256" key="1">
    <source>
        <dbReference type="ARBA" id="ARBA00004424"/>
    </source>
</evidence>
<proteinExistence type="inferred from homology"/>
<feature type="domain" description="Major facilitator superfamily (MFS) profile" evidence="15">
    <location>
        <begin position="73"/>
        <end position="518"/>
    </location>
</feature>
<feature type="transmembrane region" description="Helical" evidence="14">
    <location>
        <begin position="353"/>
        <end position="374"/>
    </location>
</feature>
<evidence type="ECO:0000313" key="16">
    <source>
        <dbReference type="Ensembl" id="ENSSSUP00005013524.1"/>
    </source>
</evidence>
<sequence length="518" mass="56823">MALGTSQVKNVRWKNTMATMTELSPTERKSKFSQDKQVDENLVPKKVLSFCSTRYGLAFITHLCNVMLMAQYVAINITMVAMVNGTHHQSRLNGSTETLPTESFGGSNDVPKSLPAEAPVYDWSPQIQGIIFGSVNYGMMLTVVPSGYLAGRIGTKRLVGVSLVGSSLLAIFTPLAADLGLAFLIATRIVQGLMQGSIFGGQYALWERWSPPHERSQLCTIALSGMMLGTFAIILLGGIISQTLGWPFVFYIFGGIGCVYALLWFVLVYDDPLAHPWVNVTEREYIIASLAHQVSPRKQPLPIKAMLRSLPLWSICLCSFSHQWLVTILIVYMPTYISSVFNINVRDNGLLSALPFVISWVTGILAGQLADFLLTKNFRLVTVRKIATFLGNFPSTALLLALPHLTPSYVTTVILLTVSCGLSPICQSGVYINPLDIAPRTLNSDGETSTCCCLPLTYQDCLSTLCLEMPLSRTGLKRGNSLVYEVIPPRYDGKSLGTSLHKGEAFRDENSSRKNPVC</sequence>
<evidence type="ECO:0000259" key="15">
    <source>
        <dbReference type="PROSITE" id="PS50850"/>
    </source>
</evidence>
<comment type="similarity">
    <text evidence="2">Belongs to the major facilitator superfamily. Sodium/anion cotransporter family.</text>
</comment>
<dbReference type="InterPro" id="IPR011701">
    <property type="entry name" value="MFS"/>
</dbReference>
<feature type="transmembrane region" description="Helical" evidence="14">
    <location>
        <begin position="246"/>
        <end position="269"/>
    </location>
</feature>
<keyword evidence="5 14" id="KW-0812">Transmembrane</keyword>
<dbReference type="GO" id="GO:0015293">
    <property type="term" value="F:symporter activity"/>
    <property type="evidence" value="ECO:0007669"/>
    <property type="project" value="UniProtKB-KW"/>
</dbReference>
<dbReference type="GO" id="GO:0042910">
    <property type="term" value="F:xenobiotic transmembrane transporter activity"/>
    <property type="evidence" value="ECO:0007669"/>
    <property type="project" value="TreeGrafter"/>
</dbReference>
<evidence type="ECO:0000256" key="6">
    <source>
        <dbReference type="ARBA" id="ARBA00022847"/>
    </source>
</evidence>
<dbReference type="Proteomes" id="UP000472268">
    <property type="component" value="Chromosome 7"/>
</dbReference>
<evidence type="ECO:0000256" key="11">
    <source>
        <dbReference type="ARBA" id="ARBA00023180"/>
    </source>
</evidence>
<keyword evidence="6" id="KW-0769">Symport</keyword>
<reference evidence="16 17" key="1">
    <citation type="submission" date="2019-05" db="EMBL/GenBank/DDBJ databases">
        <title>A Chromosome-scale Meerkat (S. suricatta) Genome Assembly.</title>
        <authorList>
            <person name="Dudchenko O."/>
            <person name="Lieberman Aiden E."/>
            <person name="Tung J."/>
            <person name="Barreiro L.B."/>
            <person name="Clutton-Brock T.H."/>
        </authorList>
    </citation>
    <scope>NUCLEOTIDE SEQUENCE [LARGE SCALE GENOMIC DNA]</scope>
</reference>
<evidence type="ECO:0000256" key="2">
    <source>
        <dbReference type="ARBA" id="ARBA00008586"/>
    </source>
</evidence>
<keyword evidence="3" id="KW-0813">Transport</keyword>
<keyword evidence="8" id="KW-0915">Sodium</keyword>
<feature type="transmembrane region" description="Helical" evidence="14">
    <location>
        <begin position="310"/>
        <end position="333"/>
    </location>
</feature>
<evidence type="ECO:0000256" key="13">
    <source>
        <dbReference type="ARBA" id="ARBA00035839"/>
    </source>
</evidence>
<comment type="catalytic activity">
    <reaction evidence="13">
        <text>3 Na(+)(out) + phosphate(out) = 3 Na(+)(in) + phosphate(in)</text>
        <dbReference type="Rhea" id="RHEA:71255"/>
        <dbReference type="ChEBI" id="CHEBI:29101"/>
        <dbReference type="ChEBI" id="CHEBI:43474"/>
    </reaction>
</comment>
<name>A0A673TWY5_SURSU</name>
<accession>A0A673TWY5</accession>
<feature type="transmembrane region" description="Helical" evidence="14">
    <location>
        <begin position="55"/>
        <end position="75"/>
    </location>
</feature>
<protein>
    <submittedName>
        <fullName evidence="16">Solute carrier family 17 member 3</fullName>
    </submittedName>
</protein>
<feature type="transmembrane region" description="Helical" evidence="14">
    <location>
        <begin position="130"/>
        <end position="151"/>
    </location>
</feature>
<evidence type="ECO:0000256" key="8">
    <source>
        <dbReference type="ARBA" id="ARBA00023053"/>
    </source>
</evidence>
<dbReference type="InterPro" id="IPR020846">
    <property type="entry name" value="MFS_dom"/>
</dbReference>
<keyword evidence="7 14" id="KW-1133">Transmembrane helix</keyword>
<dbReference type="GO" id="GO:0008308">
    <property type="term" value="F:voltage-gated monoatomic anion channel activity"/>
    <property type="evidence" value="ECO:0007669"/>
    <property type="project" value="TreeGrafter"/>
</dbReference>
<dbReference type="GO" id="GO:0015143">
    <property type="term" value="F:urate transmembrane transporter activity"/>
    <property type="evidence" value="ECO:0007669"/>
    <property type="project" value="TreeGrafter"/>
</dbReference>
<comment type="subcellular location">
    <subcellularLocation>
        <location evidence="1">Apical cell membrane</location>
        <topology evidence="1">Multi-pass membrane protein</topology>
    </subcellularLocation>
</comment>
<dbReference type="Gene3D" id="1.20.1250.20">
    <property type="entry name" value="MFS general substrate transporter like domains"/>
    <property type="match status" value="2"/>
</dbReference>
<dbReference type="Ensembl" id="ENSSSUT00005015447.1">
    <property type="protein sequence ID" value="ENSSSUP00005013524.1"/>
    <property type="gene ID" value="ENSSSUG00005008643.1"/>
</dbReference>
<evidence type="ECO:0000256" key="3">
    <source>
        <dbReference type="ARBA" id="ARBA00022448"/>
    </source>
</evidence>
<evidence type="ECO:0000313" key="17">
    <source>
        <dbReference type="Proteomes" id="UP000472268"/>
    </source>
</evidence>
<evidence type="ECO:0000256" key="10">
    <source>
        <dbReference type="ARBA" id="ARBA00023136"/>
    </source>
</evidence>
<keyword evidence="12" id="KW-0739">Sodium transport</keyword>
<evidence type="ECO:0000256" key="4">
    <source>
        <dbReference type="ARBA" id="ARBA00022475"/>
    </source>
</evidence>
<reference evidence="16" key="2">
    <citation type="submission" date="2025-08" db="UniProtKB">
        <authorList>
            <consortium name="Ensembl"/>
        </authorList>
    </citation>
    <scope>IDENTIFICATION</scope>
</reference>
<dbReference type="PROSITE" id="PS50850">
    <property type="entry name" value="MFS"/>
    <property type="match status" value="1"/>
</dbReference>
<dbReference type="CDD" id="cd17318">
    <property type="entry name" value="MFS_SLC17"/>
    <property type="match status" value="1"/>
</dbReference>
<evidence type="ECO:0000256" key="12">
    <source>
        <dbReference type="ARBA" id="ARBA00023201"/>
    </source>
</evidence>
<dbReference type="GO" id="GO:0019534">
    <property type="term" value="F:toxin transmembrane transporter activity"/>
    <property type="evidence" value="ECO:0007669"/>
    <property type="project" value="TreeGrafter"/>
</dbReference>
<evidence type="ECO:0000256" key="14">
    <source>
        <dbReference type="SAM" id="Phobius"/>
    </source>
</evidence>
<keyword evidence="17" id="KW-1185">Reference proteome</keyword>